<protein>
    <recommendedName>
        <fullName evidence="9">Lipid A biosynthesis acyltransferase</fullName>
        <ecNumber evidence="9">2.3.1.241</ecNumber>
    </recommendedName>
    <alternativeName>
        <fullName evidence="9">Kdo(2)-lipid IV(A) acyltransferase</fullName>
    </alternativeName>
</protein>
<dbReference type="RefSeq" id="WP_119912043.1">
    <property type="nucleotide sequence ID" value="NZ_QZCH01000029.1"/>
</dbReference>
<name>A0A418YAY2_9GAMM</name>
<proteinExistence type="inferred from homology"/>
<dbReference type="NCBIfam" id="TIGR02207">
    <property type="entry name" value="lipid_A_htrB"/>
    <property type="match status" value="1"/>
</dbReference>
<evidence type="ECO:0000256" key="6">
    <source>
        <dbReference type="ARBA" id="ARBA00022989"/>
    </source>
</evidence>
<evidence type="ECO:0000256" key="3">
    <source>
        <dbReference type="ARBA" id="ARBA00022679"/>
    </source>
</evidence>
<evidence type="ECO:0000256" key="4">
    <source>
        <dbReference type="ARBA" id="ARBA00022692"/>
    </source>
</evidence>
<dbReference type="GO" id="GO:0009245">
    <property type="term" value="P:lipid A biosynthetic process"/>
    <property type="evidence" value="ECO:0007669"/>
    <property type="project" value="InterPro"/>
</dbReference>
<dbReference type="EMBL" id="QZCH01000029">
    <property type="protein sequence ID" value="RJG40100.1"/>
    <property type="molecule type" value="Genomic_DNA"/>
</dbReference>
<sequence>MSQPQLELRFIHPKYWGVWLGILFMALVSLLPYRVMLFLGKHLGRFAMKRIHSRRKVAERNLALCFPDMPESERQQLLQRNFENTGIALFEICMAWFWPDWRVRKHLQVEGLEHIEQAQAKGHGVILLGAHFLTLEINARSAGLNFEPTGVYRKHNNPLQNFWFYWGRSRSLSRGMIDRSDFRTMFKTLKNKQILWYPPDHDYGRRRCAFVPFFAVDKVATVTGTSALAKIGDTVVIPFFMQRLPGNAGYKMIAKAPLQGFPTADLTADAARINHEIEQMILTQPDQYMWLHRRFKTRPEGETSLYK</sequence>
<keyword evidence="1 9" id="KW-1003">Cell membrane</keyword>
<comment type="caution">
    <text evidence="10">The sequence shown here is derived from an EMBL/GenBank/DDBJ whole genome shotgun (WGS) entry which is preliminary data.</text>
</comment>
<dbReference type="PANTHER" id="PTHR30606:SF9">
    <property type="entry name" value="LIPID A BIOSYNTHESIS LAUROYLTRANSFERASE"/>
    <property type="match status" value="1"/>
</dbReference>
<dbReference type="UniPathway" id="UPA00030"/>
<dbReference type="AlphaFoldDB" id="A0A418YAY2"/>
<keyword evidence="8 9" id="KW-0012">Acyltransferase</keyword>
<organism evidence="10 11">
    <name type="scientific">Motilimonas pumila</name>
    <dbReference type="NCBI Taxonomy" id="2303987"/>
    <lineage>
        <taxon>Bacteria</taxon>
        <taxon>Pseudomonadati</taxon>
        <taxon>Pseudomonadota</taxon>
        <taxon>Gammaproteobacteria</taxon>
        <taxon>Alteromonadales</taxon>
        <taxon>Alteromonadales genera incertae sedis</taxon>
        <taxon>Motilimonas</taxon>
    </lineage>
</organism>
<comment type="catalytic activity">
    <reaction evidence="9">
        <text>an alpha-Kdo-(2-&gt;4)-alpha-Kdo-(2-&gt;6)-lipid IVA + a fatty acyl-[ACP] = an alpha-Kdo-(2-&gt;4)-alpha-Kdo-(2-&gt;6)-(acyl)-lipid IVA + holo-[ACP]</text>
        <dbReference type="Rhea" id="RHEA:69396"/>
        <dbReference type="Rhea" id="RHEA-COMP:9685"/>
        <dbReference type="Rhea" id="RHEA-COMP:14125"/>
        <dbReference type="ChEBI" id="CHEBI:64479"/>
        <dbReference type="ChEBI" id="CHEBI:138651"/>
        <dbReference type="ChEBI" id="CHEBI:176429"/>
        <dbReference type="ChEBI" id="CHEBI:176430"/>
        <dbReference type="EC" id="2.3.1.241"/>
    </reaction>
</comment>
<dbReference type="GO" id="GO:0036104">
    <property type="term" value="P:Kdo2-lipid A biosynthetic process"/>
    <property type="evidence" value="ECO:0007669"/>
    <property type="project" value="UniProtKB-UniRule"/>
</dbReference>
<evidence type="ECO:0000256" key="9">
    <source>
        <dbReference type="HAMAP-Rule" id="MF_01942"/>
    </source>
</evidence>
<gene>
    <name evidence="9 10" type="primary">lpxL</name>
    <name evidence="10" type="ORF">D1Z90_17255</name>
</gene>
<dbReference type="Pfam" id="PF03279">
    <property type="entry name" value="Lip_A_acyltrans"/>
    <property type="match status" value="1"/>
</dbReference>
<comment type="function">
    <text evidence="9">Catalyzes the transfer of an acyl chain from an acyl-[acyl-carrier-protein] (ACP) to a Kdo(2)-lipid IV(A) to form a Kdo(2)-(acyl)-lipid IV(A).</text>
</comment>
<dbReference type="EC" id="2.3.1.241" evidence="9"/>
<reference evidence="10 11" key="2">
    <citation type="submission" date="2019-01" db="EMBL/GenBank/DDBJ databases">
        <title>Motilimonas pumilus sp. nov., isolated from the gut of sea cucumber (Apostichopus japonicus).</title>
        <authorList>
            <person name="Wang F.-Q."/>
            <person name="Ren L.-H."/>
            <person name="Lin Y.-W."/>
            <person name="Sun G.-H."/>
            <person name="Du Z.-J."/>
            <person name="Zhao J.-X."/>
            <person name="Liu X.-J."/>
            <person name="Liu L.-J."/>
        </authorList>
    </citation>
    <scope>NUCLEOTIDE SEQUENCE [LARGE SCALE GENOMIC DNA]</scope>
    <source>
        <strain evidence="10 11">PLHSC7-2</strain>
    </source>
</reference>
<keyword evidence="6 9" id="KW-1133">Transmembrane helix</keyword>
<evidence type="ECO:0000256" key="8">
    <source>
        <dbReference type="ARBA" id="ARBA00023315"/>
    </source>
</evidence>
<feature type="short sequence motif" description="HXXXXD motif" evidence="9">
    <location>
        <begin position="131"/>
        <end position="136"/>
    </location>
</feature>
<dbReference type="HAMAP" id="MF_01942">
    <property type="entry name" value="Lipid_A_LpxL_LpxP"/>
    <property type="match status" value="1"/>
</dbReference>
<dbReference type="PIRSF" id="PIRSF026649">
    <property type="entry name" value="MsbB"/>
    <property type="match status" value="1"/>
</dbReference>
<dbReference type="InterPro" id="IPR011920">
    <property type="entry name" value="Lipid_A_LpxL_LpxP"/>
</dbReference>
<evidence type="ECO:0000256" key="1">
    <source>
        <dbReference type="ARBA" id="ARBA00022475"/>
    </source>
</evidence>
<evidence type="ECO:0000256" key="7">
    <source>
        <dbReference type="ARBA" id="ARBA00023136"/>
    </source>
</evidence>
<keyword evidence="5 9" id="KW-0448">Lipopolysaccharide biosynthesis</keyword>
<keyword evidence="4 9" id="KW-0812">Transmembrane</keyword>
<evidence type="ECO:0000313" key="11">
    <source>
        <dbReference type="Proteomes" id="UP000283255"/>
    </source>
</evidence>
<evidence type="ECO:0000256" key="2">
    <source>
        <dbReference type="ARBA" id="ARBA00022519"/>
    </source>
</evidence>
<comment type="pathway">
    <text evidence="9">Bacterial outer membrane biogenesis; lipopolysaccharide biosynthesis.</text>
</comment>
<comment type="pathway">
    <text evidence="9">Glycolipid biosynthesis; KDO(2)-lipid A biosynthesis; KDO(2)-lipid A from CMP-3-deoxy-D-manno-octulosonate and lipid IV(A): step 3/4.</text>
</comment>
<reference evidence="10 11" key="1">
    <citation type="submission" date="2018-09" db="EMBL/GenBank/DDBJ databases">
        <authorList>
            <person name="Wang F."/>
        </authorList>
    </citation>
    <scope>NUCLEOTIDE SEQUENCE [LARGE SCALE GENOMIC DNA]</scope>
    <source>
        <strain evidence="10 11">PLHSC7-2</strain>
    </source>
</reference>
<feature type="transmembrane region" description="Helical" evidence="9">
    <location>
        <begin position="16"/>
        <end position="40"/>
    </location>
</feature>
<dbReference type="CDD" id="cd07984">
    <property type="entry name" value="LPLAT_LABLAT-like"/>
    <property type="match status" value="1"/>
</dbReference>
<dbReference type="PANTHER" id="PTHR30606">
    <property type="entry name" value="LIPID A BIOSYNTHESIS LAUROYL ACYLTRANSFERASE"/>
    <property type="match status" value="1"/>
</dbReference>
<comment type="similarity">
    <text evidence="9">Belongs to the LpxL/LpxM/LpxP family.</text>
</comment>
<dbReference type="OrthoDB" id="9803456at2"/>
<dbReference type="GO" id="GO:0009103">
    <property type="term" value="P:lipopolysaccharide biosynthetic process"/>
    <property type="evidence" value="ECO:0007669"/>
    <property type="project" value="UniProtKB-UniRule"/>
</dbReference>
<keyword evidence="11" id="KW-1185">Reference proteome</keyword>
<dbReference type="GO" id="GO:0008913">
    <property type="term" value="F:Kdo2-lipid IVA acyltransferase activity"/>
    <property type="evidence" value="ECO:0007669"/>
    <property type="project" value="UniProtKB-EC"/>
</dbReference>
<dbReference type="Proteomes" id="UP000283255">
    <property type="component" value="Unassembled WGS sequence"/>
</dbReference>
<keyword evidence="2 9" id="KW-0997">Cell inner membrane</keyword>
<comment type="subcellular location">
    <subcellularLocation>
        <location evidence="9">Cell inner membrane</location>
        <topology evidence="9">Single-pass membrane protein</topology>
    </subcellularLocation>
</comment>
<keyword evidence="7 9" id="KW-0472">Membrane</keyword>
<dbReference type="UniPathway" id="UPA00360">
    <property type="reaction ID" value="UER00485"/>
</dbReference>
<dbReference type="InterPro" id="IPR004960">
    <property type="entry name" value="LipA_acyltrans"/>
</dbReference>
<evidence type="ECO:0000256" key="5">
    <source>
        <dbReference type="ARBA" id="ARBA00022985"/>
    </source>
</evidence>
<keyword evidence="3 9" id="KW-0808">Transferase</keyword>
<evidence type="ECO:0000313" key="10">
    <source>
        <dbReference type="EMBL" id="RJG40100.1"/>
    </source>
</evidence>
<accession>A0A418YAY2</accession>
<dbReference type="GO" id="GO:0005886">
    <property type="term" value="C:plasma membrane"/>
    <property type="evidence" value="ECO:0007669"/>
    <property type="project" value="UniProtKB-SubCell"/>
</dbReference>